<dbReference type="InterPro" id="IPR053729">
    <property type="entry name" value="MAD2L1BP_domain_sf"/>
</dbReference>
<keyword evidence="3" id="KW-1185">Reference proteome</keyword>
<dbReference type="GO" id="GO:0007096">
    <property type="term" value="P:regulation of exit from mitosis"/>
    <property type="evidence" value="ECO:0007669"/>
    <property type="project" value="InterPro"/>
</dbReference>
<dbReference type="Gene3D" id="3.30.900.20">
    <property type="match status" value="1"/>
</dbReference>
<comment type="caution">
    <text evidence="2">The sequence shown here is derived from an EMBL/GenBank/DDBJ whole genome shotgun (WGS) entry which is preliminary data.</text>
</comment>
<sequence>MRQQLPAPFSDLEAGAACTSPPALGPSQRRRLSAKDRKTAKFLEAAAKVLASLRADTFPAQTHTPAAVSSEGSRSLVRRVLRELISSAADTSEGRASRGATKVFVMLPGAPGAPAPPGFLPKRGFQLRLHRALHVAIRLTCGMRPAAAALEGSSHTPVLNGVDQNGTQQEGGGCDEVWFQCAATLKGICTPSASTTAYDSFM</sequence>
<reference evidence="2 3" key="1">
    <citation type="journal article" date="2024" name="Nat. Commun.">
        <title>Phylogenomics reveals the evolutionary origins of lichenization in chlorophyte algae.</title>
        <authorList>
            <person name="Puginier C."/>
            <person name="Libourel C."/>
            <person name="Otte J."/>
            <person name="Skaloud P."/>
            <person name="Haon M."/>
            <person name="Grisel S."/>
            <person name="Petersen M."/>
            <person name="Berrin J.G."/>
            <person name="Delaux P.M."/>
            <person name="Dal Grande F."/>
            <person name="Keller J."/>
        </authorList>
    </citation>
    <scope>NUCLEOTIDE SEQUENCE [LARGE SCALE GENOMIC DNA]</scope>
    <source>
        <strain evidence="2 3">SAG 245.80</strain>
    </source>
</reference>
<feature type="region of interest" description="Disordered" evidence="1">
    <location>
        <begin position="1"/>
        <end position="36"/>
    </location>
</feature>
<gene>
    <name evidence="2" type="ORF">WJX81_001881</name>
</gene>
<protein>
    <submittedName>
        <fullName evidence="2">Uncharacterized protein</fullName>
    </submittedName>
</protein>
<name>A0AAW1QVV1_9CHLO</name>
<dbReference type="AlphaFoldDB" id="A0AAW1QVV1"/>
<dbReference type="PANTHER" id="PTHR15681">
    <property type="entry name" value="MAD2L1-BINDING PROTEIN"/>
    <property type="match status" value="1"/>
</dbReference>
<accession>A0AAW1QVV1</accession>
<evidence type="ECO:0000313" key="2">
    <source>
        <dbReference type="EMBL" id="KAK9825634.1"/>
    </source>
</evidence>
<dbReference type="GO" id="GO:0005634">
    <property type="term" value="C:nucleus"/>
    <property type="evidence" value="ECO:0007669"/>
    <property type="project" value="InterPro"/>
</dbReference>
<evidence type="ECO:0000256" key="1">
    <source>
        <dbReference type="SAM" id="MobiDB-lite"/>
    </source>
</evidence>
<proteinExistence type="predicted"/>
<dbReference type="Proteomes" id="UP001445335">
    <property type="component" value="Unassembled WGS sequence"/>
</dbReference>
<organism evidence="2 3">
    <name type="scientific">Elliptochloris bilobata</name>
    <dbReference type="NCBI Taxonomy" id="381761"/>
    <lineage>
        <taxon>Eukaryota</taxon>
        <taxon>Viridiplantae</taxon>
        <taxon>Chlorophyta</taxon>
        <taxon>core chlorophytes</taxon>
        <taxon>Trebouxiophyceae</taxon>
        <taxon>Trebouxiophyceae incertae sedis</taxon>
        <taxon>Elliptochloris clade</taxon>
        <taxon>Elliptochloris</taxon>
    </lineage>
</organism>
<dbReference type="PANTHER" id="PTHR15681:SF1">
    <property type="entry name" value="MAD2L1-BINDING PROTEIN"/>
    <property type="match status" value="1"/>
</dbReference>
<dbReference type="InterPro" id="IPR009511">
    <property type="entry name" value="MAD1/Cdc20-bound-Mad2-bd"/>
</dbReference>
<evidence type="ECO:0000313" key="3">
    <source>
        <dbReference type="Proteomes" id="UP001445335"/>
    </source>
</evidence>
<dbReference type="EMBL" id="JALJOU010000072">
    <property type="protein sequence ID" value="KAK9825634.1"/>
    <property type="molecule type" value="Genomic_DNA"/>
</dbReference>